<dbReference type="InterPro" id="IPR020845">
    <property type="entry name" value="AMP-binding_CS"/>
</dbReference>
<dbReference type="Pfam" id="PF00668">
    <property type="entry name" value="Condensation"/>
    <property type="match status" value="1"/>
</dbReference>
<dbReference type="Gene3D" id="2.30.38.10">
    <property type="entry name" value="Luciferase, Domain 3"/>
    <property type="match status" value="1"/>
</dbReference>
<evidence type="ECO:0000313" key="5">
    <source>
        <dbReference type="EMBL" id="MFD1147291.1"/>
    </source>
</evidence>
<dbReference type="InterPro" id="IPR045851">
    <property type="entry name" value="AMP-bd_C_sf"/>
</dbReference>
<dbReference type="Pfam" id="PF13193">
    <property type="entry name" value="AMP-binding_C"/>
    <property type="match status" value="1"/>
</dbReference>
<dbReference type="Gene3D" id="3.30.559.10">
    <property type="entry name" value="Chloramphenicol acetyltransferase-like domain"/>
    <property type="match status" value="1"/>
</dbReference>
<gene>
    <name evidence="5" type="ORF">ACFQ3T_09160</name>
</gene>
<evidence type="ECO:0000256" key="1">
    <source>
        <dbReference type="ARBA" id="ARBA00001957"/>
    </source>
</evidence>
<evidence type="ECO:0000256" key="3">
    <source>
        <dbReference type="ARBA" id="ARBA00022553"/>
    </source>
</evidence>
<dbReference type="Pfam" id="PF00550">
    <property type="entry name" value="PP-binding"/>
    <property type="match status" value="2"/>
</dbReference>
<reference evidence="6" key="1">
    <citation type="journal article" date="2019" name="Int. J. Syst. Evol. Microbiol.">
        <title>The Global Catalogue of Microorganisms (GCM) 10K type strain sequencing project: providing services to taxonomists for standard genome sequencing and annotation.</title>
        <authorList>
            <consortium name="The Broad Institute Genomics Platform"/>
            <consortium name="The Broad Institute Genome Sequencing Center for Infectious Disease"/>
            <person name="Wu L."/>
            <person name="Ma J."/>
        </authorList>
    </citation>
    <scope>NUCLEOTIDE SEQUENCE [LARGE SCALE GENOMIC DNA]</scope>
    <source>
        <strain evidence="6">CCUG 60214</strain>
    </source>
</reference>
<accession>A0ABW3QR25</accession>
<dbReference type="PANTHER" id="PTHR45527">
    <property type="entry name" value="NONRIBOSOMAL PEPTIDE SYNTHETASE"/>
    <property type="match status" value="1"/>
</dbReference>
<evidence type="ECO:0000256" key="2">
    <source>
        <dbReference type="ARBA" id="ARBA00022450"/>
    </source>
</evidence>
<dbReference type="SUPFAM" id="SSF56801">
    <property type="entry name" value="Acetyl-CoA synthetase-like"/>
    <property type="match status" value="1"/>
</dbReference>
<dbReference type="Gene3D" id="3.30.300.30">
    <property type="match status" value="1"/>
</dbReference>
<dbReference type="EMBL" id="JBHTLK010000032">
    <property type="protein sequence ID" value="MFD1147291.1"/>
    <property type="molecule type" value="Genomic_DNA"/>
</dbReference>
<dbReference type="PANTHER" id="PTHR45527:SF1">
    <property type="entry name" value="FATTY ACID SYNTHASE"/>
    <property type="match status" value="1"/>
</dbReference>
<dbReference type="SUPFAM" id="SSF47336">
    <property type="entry name" value="ACP-like"/>
    <property type="match status" value="2"/>
</dbReference>
<dbReference type="InterPro" id="IPR010071">
    <property type="entry name" value="AA_adenyl_dom"/>
</dbReference>
<proteinExistence type="predicted"/>
<organism evidence="5 6">
    <name type="scientific">Saccharothrix hoggarensis</name>
    <dbReference type="NCBI Taxonomy" id="913853"/>
    <lineage>
        <taxon>Bacteria</taxon>
        <taxon>Bacillati</taxon>
        <taxon>Actinomycetota</taxon>
        <taxon>Actinomycetes</taxon>
        <taxon>Pseudonocardiales</taxon>
        <taxon>Pseudonocardiaceae</taxon>
        <taxon>Saccharothrix</taxon>
    </lineage>
</organism>
<dbReference type="InterPro" id="IPR036736">
    <property type="entry name" value="ACP-like_sf"/>
</dbReference>
<keyword evidence="3" id="KW-0597">Phosphoprotein</keyword>
<dbReference type="InterPro" id="IPR006162">
    <property type="entry name" value="Ppantetheine_attach_site"/>
</dbReference>
<dbReference type="InterPro" id="IPR023213">
    <property type="entry name" value="CAT-like_dom_sf"/>
</dbReference>
<keyword evidence="6" id="KW-1185">Reference proteome</keyword>
<evidence type="ECO:0000259" key="4">
    <source>
        <dbReference type="PROSITE" id="PS50075"/>
    </source>
</evidence>
<sequence>MPRRQQQSHQDPEVGMSLDEYALSVLGPATDRAGFTTSSFIALGGDSLRAMRLTALAQEGLGLRLSVSELLSSTPLGAVLANAVATSNGATDGTSDATAAEPETAVPALTPTQRGMWLIENVLGGSTYNLVFTSYVDSGTLDREVFGRAVAATTARHASLRTLLRDQDGEVVPVVLDDAVPDIVDLAHDGPDFDGFVRATAAEHGRTPFDLTAAPPLRHLFVGGAGGRQAVVLVAHHMLLDGWAVGLLLDELFTSYRALAAGEPLPFTDVAPTTEALLRRHEQDRRSGEWDRLAEFWLKHLDGAQTVLEVPTDRPRPTVQDPAGDRVPLDFDAGLTTLVEDRARELGITPFALLLASYGLTLSRWTGVDRLLVGVSLYGRDTAELARLVAVAGNLAPVRLEVDDDAQAVDYLRAVQDSLARSIEAGALPFDELVTRLGVQRGLSAHPLVQVSFGMHDQLVPQRIDAGDVELRVEEGHGGGAQFDLSLLFGRSRPTLGAQLEYATALWDEADARAFLADFTTAVRELATAGGRLEDLRCLSAERRAVLDALNATHRDFPEVTADELVRRTAQRAPDAVAVREGDVELTYAQLVCAAAEQARRLRELGVGRGDRVLIALDRSITEIVAVLGTAWAGAAYVGVDLAQPEAQVRHIVAKAAPKAALAASPDAVARLGVTACATWEPSWPSDTRTEPADTGPDDLAYIAFTSGSTGLPKGVAVPHRAVVRLVHEPDFVHLGPDDRVLRLSPLAFDASTLELWGPLAGGAALEVHPAGLSSPSELSAFLLDRRVTVAWLTAGLFRLVEEFAPAGLGGLRQLITGGDVVPHAHVARALERHPGLVVTNGYGPTENTTFTTTHPVTSSADVDGPLPIGTPLPGTRVHVLDRRHRIVPPGAVGELYAAGAGLADGYVDDEAETARGFGHFSPDVPERLYRTGDLVRVDHSGRLRFLGRRDDQVKLRGFRIELSAIADVLAGDPRVRDAAVVVTEGDSADKRLLAAIVPADPAVRTDELRDLVADRLPSYMVPVLWAVVDRLPVTGNGKVDRRALAAVAAPAGQRLPEPEPEPDPLGVAPDLFARVLDRPVDLTPDTDFFTVGGNSMGAVRLLRLVHDEVGVKVRLRDFLLAPTPSGLNRLIDQAARS</sequence>
<dbReference type="InterPro" id="IPR000873">
    <property type="entry name" value="AMP-dep_synth/lig_dom"/>
</dbReference>
<dbReference type="SUPFAM" id="SSF52777">
    <property type="entry name" value="CoA-dependent acyltransferases"/>
    <property type="match status" value="2"/>
</dbReference>
<comment type="cofactor">
    <cofactor evidence="1">
        <name>pantetheine 4'-phosphate</name>
        <dbReference type="ChEBI" id="CHEBI:47942"/>
    </cofactor>
</comment>
<feature type="domain" description="Carrier" evidence="4">
    <location>
        <begin position="1060"/>
        <end position="1136"/>
    </location>
</feature>
<dbReference type="NCBIfam" id="TIGR01733">
    <property type="entry name" value="AA-adenyl-dom"/>
    <property type="match status" value="1"/>
</dbReference>
<dbReference type="Pfam" id="PF00501">
    <property type="entry name" value="AMP-binding"/>
    <property type="match status" value="1"/>
</dbReference>
<dbReference type="Gene3D" id="3.30.559.30">
    <property type="entry name" value="Nonribosomal peptide synthetase, condensation domain"/>
    <property type="match status" value="1"/>
</dbReference>
<dbReference type="PROSITE" id="PS00455">
    <property type="entry name" value="AMP_BINDING"/>
    <property type="match status" value="1"/>
</dbReference>
<dbReference type="CDD" id="cd12117">
    <property type="entry name" value="A_NRPS_Srf_like"/>
    <property type="match status" value="1"/>
</dbReference>
<comment type="caution">
    <text evidence="5">The sequence shown here is derived from an EMBL/GenBank/DDBJ whole genome shotgun (WGS) entry which is preliminary data.</text>
</comment>
<dbReference type="Gene3D" id="1.10.1200.10">
    <property type="entry name" value="ACP-like"/>
    <property type="match status" value="2"/>
</dbReference>
<dbReference type="InterPro" id="IPR001242">
    <property type="entry name" value="Condensation_dom"/>
</dbReference>
<protein>
    <submittedName>
        <fullName evidence="5">Amino acid adenylation domain-containing protein</fullName>
    </submittedName>
</protein>
<dbReference type="Proteomes" id="UP001597168">
    <property type="component" value="Unassembled WGS sequence"/>
</dbReference>
<dbReference type="PROSITE" id="PS00012">
    <property type="entry name" value="PHOSPHOPANTETHEINE"/>
    <property type="match status" value="2"/>
</dbReference>
<dbReference type="PROSITE" id="PS50075">
    <property type="entry name" value="CARRIER"/>
    <property type="match status" value="1"/>
</dbReference>
<name>A0ABW3QR25_9PSEU</name>
<evidence type="ECO:0000313" key="6">
    <source>
        <dbReference type="Proteomes" id="UP001597168"/>
    </source>
</evidence>
<dbReference type="Gene3D" id="3.40.50.980">
    <property type="match status" value="2"/>
</dbReference>
<dbReference type="InterPro" id="IPR025110">
    <property type="entry name" value="AMP-bd_C"/>
</dbReference>
<dbReference type="InterPro" id="IPR009081">
    <property type="entry name" value="PP-bd_ACP"/>
</dbReference>
<keyword evidence="2" id="KW-0596">Phosphopantetheine</keyword>